<feature type="binding site" evidence="4">
    <location>
        <position position="133"/>
    </location>
    <ligand>
        <name>ATP</name>
        <dbReference type="ChEBI" id="CHEBI:30616"/>
    </ligand>
</feature>
<dbReference type="InterPro" id="IPR040686">
    <property type="entry name" value="PurK_C"/>
</dbReference>
<dbReference type="Gene3D" id="3.30.470.20">
    <property type="entry name" value="ATP-grasp fold, B domain"/>
    <property type="match status" value="1"/>
</dbReference>
<dbReference type="InterPro" id="IPR011054">
    <property type="entry name" value="Rudment_hybrid_motif"/>
</dbReference>
<dbReference type="NCBIfam" id="NF004679">
    <property type="entry name" value="PRK06019.1-5"/>
    <property type="match status" value="1"/>
</dbReference>
<reference evidence="6 7" key="1">
    <citation type="submission" date="2012-09" db="EMBL/GenBank/DDBJ databases">
        <title>Genome Sequence of alkane-degrading Bacterium Alcanivorax venustensis ISO4.</title>
        <authorList>
            <person name="Lai Q."/>
            <person name="Shao Z."/>
        </authorList>
    </citation>
    <scope>NUCLEOTIDE SEQUENCE [LARGE SCALE GENOMIC DNA]</scope>
    <source>
        <strain evidence="6 7">ISO4</strain>
    </source>
</reference>
<comment type="function">
    <text evidence="4">Catalyzes the ATP-dependent conversion of 5-aminoimidazole ribonucleotide (AIR) and HCO(3)(-) to N5-carboxyaminoimidazole ribonucleotide (N5-CAIR).</text>
</comment>
<protein>
    <recommendedName>
        <fullName evidence="4">N5-carboxyaminoimidazole ribonucleotide synthase</fullName>
        <shortName evidence="4">N5-CAIR synthase</shortName>
        <ecNumber evidence="4">6.3.4.18</ecNumber>
    </recommendedName>
    <alternativeName>
        <fullName evidence="4">5-(carboxyamino)imidazole ribonucleotide synthetase</fullName>
    </alternativeName>
</protein>
<evidence type="ECO:0000256" key="3">
    <source>
        <dbReference type="ARBA" id="ARBA00022840"/>
    </source>
</evidence>
<dbReference type="SUPFAM" id="SSF52440">
    <property type="entry name" value="PreATP-grasp domain"/>
    <property type="match status" value="1"/>
</dbReference>
<dbReference type="SUPFAM" id="SSF56059">
    <property type="entry name" value="Glutathione synthetase ATP-binding domain-like"/>
    <property type="match status" value="1"/>
</dbReference>
<dbReference type="Gene3D" id="3.40.50.20">
    <property type="match status" value="1"/>
</dbReference>
<keyword evidence="3 4" id="KW-0067">ATP-binding</keyword>
<dbReference type="EC" id="6.3.4.18" evidence="4"/>
<keyword evidence="1 4" id="KW-0547">Nucleotide-binding</keyword>
<dbReference type="Proteomes" id="UP000644441">
    <property type="component" value="Unassembled WGS sequence"/>
</dbReference>
<dbReference type="PROSITE" id="PS50975">
    <property type="entry name" value="ATP_GRASP"/>
    <property type="match status" value="1"/>
</dbReference>
<comment type="similarity">
    <text evidence="4">Belongs to the PurK/PurT family.</text>
</comment>
<evidence type="ECO:0000313" key="6">
    <source>
        <dbReference type="EMBL" id="MBF5053502.1"/>
    </source>
</evidence>
<organism evidence="6 7">
    <name type="scientific">Alloalcanivorax venustensis ISO4</name>
    <dbReference type="NCBI Taxonomy" id="1177184"/>
    <lineage>
        <taxon>Bacteria</taxon>
        <taxon>Pseudomonadati</taxon>
        <taxon>Pseudomonadota</taxon>
        <taxon>Gammaproteobacteria</taxon>
        <taxon>Oceanospirillales</taxon>
        <taxon>Alcanivoracaceae</taxon>
        <taxon>Alloalcanivorax</taxon>
    </lineage>
</organism>
<proteinExistence type="inferred from homology"/>
<comment type="subunit">
    <text evidence="4">Homodimer.</text>
</comment>
<dbReference type="PANTHER" id="PTHR11609">
    <property type="entry name" value="PURINE BIOSYNTHESIS PROTEIN 6/7, PUR6/7"/>
    <property type="match status" value="1"/>
</dbReference>
<dbReference type="InterPro" id="IPR003135">
    <property type="entry name" value="ATP-grasp_carboxylate-amine"/>
</dbReference>
<dbReference type="InterPro" id="IPR011761">
    <property type="entry name" value="ATP-grasp"/>
</dbReference>
<feature type="domain" description="ATP-grasp" evidence="5">
    <location>
        <begin position="98"/>
        <end position="282"/>
    </location>
</feature>
<feature type="binding site" evidence="4">
    <location>
        <position position="176"/>
    </location>
    <ligand>
        <name>ATP</name>
        <dbReference type="ChEBI" id="CHEBI:30616"/>
    </ligand>
</feature>
<accession>A0ABS0AH98</accession>
<dbReference type="InterPro" id="IPR016185">
    <property type="entry name" value="PreATP-grasp_dom_sf"/>
</dbReference>
<comment type="pathway">
    <text evidence="4">Purine metabolism; IMP biosynthesis via de novo pathway; 5-amino-1-(5-phospho-D-ribosyl)imidazole-4-carboxylate from 5-amino-1-(5-phospho-D-ribosyl)imidazole (N5-CAIR route): step 1/2.</text>
</comment>
<sequence length="368" mass="39895">MNRVLVLGGGQLGLMMAEAAARLGLVVDRYDPERALLLPGTSDLAVPITWEECLERYPVVTVEREAFPDSGLSARLAASDRCVARGALAVIPDRYTQKSMLDELGIATAPWRNLDRVEDLADAAAEFGGVVVKARSGGYDGRGTWIVGDGGDLSAVPAEELAGRAIVEKKIPFRRELSIVGARNPAGETLFYPLTRNWHVDGILRLSLAPANASAALQPEAENILRRIMEKLDYAGVMAVEFFEEDGRLLVNEIAPRVHNSGHWTHEGADWSQFDLHVHALAGVPLHSLNVHGPSAMVNLIGTPFDQAWLQHPGVVHWYGKSVRPGRKVGHANLVAPTLEGLRKGLNAWADVLPEGFEAILDSELALD</sequence>
<keyword evidence="7" id="KW-1185">Reference proteome</keyword>
<dbReference type="InterPro" id="IPR005875">
    <property type="entry name" value="PurK"/>
</dbReference>
<dbReference type="Pfam" id="PF02222">
    <property type="entry name" value="ATP-grasp"/>
    <property type="match status" value="1"/>
</dbReference>
<comment type="caution">
    <text evidence="6">The sequence shown here is derived from an EMBL/GenBank/DDBJ whole genome shotgun (WGS) entry which is preliminary data.</text>
</comment>
<dbReference type="InterPro" id="IPR013815">
    <property type="entry name" value="ATP_grasp_subdomain_1"/>
</dbReference>
<keyword evidence="4" id="KW-0436">Ligase</keyword>
<dbReference type="SUPFAM" id="SSF51246">
    <property type="entry name" value="Rudiment single hybrid motif"/>
    <property type="match status" value="1"/>
</dbReference>
<evidence type="ECO:0000313" key="7">
    <source>
        <dbReference type="Proteomes" id="UP000644441"/>
    </source>
</evidence>
<name>A0ABS0AH98_9GAMM</name>
<feature type="binding site" evidence="4">
    <location>
        <begin position="168"/>
        <end position="171"/>
    </location>
    <ligand>
        <name>ATP</name>
        <dbReference type="ChEBI" id="CHEBI:30616"/>
    </ligand>
</feature>
<comment type="caution">
    <text evidence="4">Lacks conserved residue(s) required for the propagation of feature annotation.</text>
</comment>
<evidence type="ECO:0000256" key="2">
    <source>
        <dbReference type="ARBA" id="ARBA00022755"/>
    </source>
</evidence>
<evidence type="ECO:0000256" key="4">
    <source>
        <dbReference type="HAMAP-Rule" id="MF_01928"/>
    </source>
</evidence>
<dbReference type="GeneID" id="99765198"/>
<dbReference type="PANTHER" id="PTHR11609:SF5">
    <property type="entry name" value="PHOSPHORIBOSYLAMINOIMIDAZOLE CARBOXYLASE"/>
    <property type="match status" value="1"/>
</dbReference>
<keyword evidence="2 4" id="KW-0658">Purine biosynthesis</keyword>
<dbReference type="EMBL" id="ARXR01000017">
    <property type="protein sequence ID" value="MBF5053502.1"/>
    <property type="molecule type" value="Genomic_DNA"/>
</dbReference>
<dbReference type="Gene3D" id="3.30.1490.20">
    <property type="entry name" value="ATP-grasp fold, A domain"/>
    <property type="match status" value="1"/>
</dbReference>
<feature type="binding site" evidence="4">
    <location>
        <position position="199"/>
    </location>
    <ligand>
        <name>ATP</name>
        <dbReference type="ChEBI" id="CHEBI:30616"/>
    </ligand>
</feature>
<dbReference type="Pfam" id="PF17769">
    <property type="entry name" value="PurK_C"/>
    <property type="match status" value="1"/>
</dbReference>
<evidence type="ECO:0000256" key="1">
    <source>
        <dbReference type="ARBA" id="ARBA00022741"/>
    </source>
</evidence>
<comment type="catalytic activity">
    <reaction evidence="4">
        <text>5-amino-1-(5-phospho-beta-D-ribosyl)imidazole + hydrogencarbonate + ATP = 5-carboxyamino-1-(5-phospho-D-ribosyl)imidazole + ADP + phosphate + 2 H(+)</text>
        <dbReference type="Rhea" id="RHEA:19317"/>
        <dbReference type="ChEBI" id="CHEBI:15378"/>
        <dbReference type="ChEBI" id="CHEBI:17544"/>
        <dbReference type="ChEBI" id="CHEBI:30616"/>
        <dbReference type="ChEBI" id="CHEBI:43474"/>
        <dbReference type="ChEBI" id="CHEBI:58730"/>
        <dbReference type="ChEBI" id="CHEBI:137981"/>
        <dbReference type="ChEBI" id="CHEBI:456216"/>
        <dbReference type="EC" id="6.3.4.18"/>
    </reaction>
</comment>
<feature type="binding site" evidence="4">
    <location>
        <begin position="252"/>
        <end position="253"/>
    </location>
    <ligand>
        <name>ATP</name>
        <dbReference type="ChEBI" id="CHEBI:30616"/>
    </ligand>
</feature>
<dbReference type="HAMAP" id="MF_01928">
    <property type="entry name" value="PurK"/>
    <property type="match status" value="1"/>
</dbReference>
<feature type="binding site" evidence="4">
    <location>
        <position position="94"/>
    </location>
    <ligand>
        <name>ATP</name>
        <dbReference type="ChEBI" id="CHEBI:30616"/>
    </ligand>
</feature>
<evidence type="ECO:0000259" key="5">
    <source>
        <dbReference type="PROSITE" id="PS50975"/>
    </source>
</evidence>
<dbReference type="RefSeq" id="WP_142947853.1">
    <property type="nucleotide sequence ID" value="NZ_ARXR01000017.1"/>
</dbReference>
<gene>
    <name evidence="4" type="primary">purK</name>
    <name evidence="6" type="ORF">ISO4_02104</name>
</gene>